<dbReference type="PROSITE" id="PS51257">
    <property type="entry name" value="PROKAR_LIPOPROTEIN"/>
    <property type="match status" value="1"/>
</dbReference>
<accession>V5HL89</accession>
<keyword evidence="2" id="KW-1185">Reference proteome</keyword>
<dbReference type="EMBL" id="BAUJ01000030">
    <property type="protein sequence ID" value="GAD89940.1"/>
    <property type="molecule type" value="Genomic_DNA"/>
</dbReference>
<name>V5HL89_9VIBR</name>
<dbReference type="eggNOG" id="ENOG5031N9H">
    <property type="taxonomic scope" value="Bacteria"/>
</dbReference>
<dbReference type="AlphaFoldDB" id="V5HL89"/>
<dbReference type="OrthoDB" id="5906764at2"/>
<comment type="caution">
    <text evidence="1">The sequence shown here is derived from an EMBL/GenBank/DDBJ whole genome shotgun (WGS) entry which is preliminary data.</text>
</comment>
<reference evidence="1 2" key="2">
    <citation type="submission" date="2013-11" db="EMBL/GenBank/DDBJ databases">
        <title>Whole genome shotgun sequence of Vibrio halioticoli NBRC 102217.</title>
        <authorList>
            <person name="Isaki S."/>
            <person name="Kimura A."/>
            <person name="Ohji S."/>
            <person name="Hosoyama A."/>
            <person name="Fujita N."/>
            <person name="Hashimoto M."/>
            <person name="Hosoyama Y."/>
            <person name="Yamazoe A."/>
        </authorList>
    </citation>
    <scope>NUCLEOTIDE SEQUENCE [LARGE SCALE GENOMIC DNA]</scope>
    <source>
        <strain evidence="1 2">NBRC 102217</strain>
    </source>
</reference>
<reference evidence="1 2" key="1">
    <citation type="submission" date="2013-10" db="EMBL/GenBank/DDBJ databases">
        <authorList>
            <person name="Ichikawa N."/>
            <person name="Kimura A."/>
            <person name="Ohji S."/>
            <person name="Hosoyama A."/>
            <person name="Fujita N."/>
        </authorList>
    </citation>
    <scope>NUCLEOTIDE SEQUENCE [LARGE SCALE GENOMIC DNA]</scope>
    <source>
        <strain evidence="1 2">NBRC 102217</strain>
    </source>
</reference>
<organism evidence="1 2">
    <name type="scientific">Vibrio halioticoli NBRC 102217</name>
    <dbReference type="NCBI Taxonomy" id="1219072"/>
    <lineage>
        <taxon>Bacteria</taxon>
        <taxon>Pseudomonadati</taxon>
        <taxon>Pseudomonadota</taxon>
        <taxon>Gammaproteobacteria</taxon>
        <taxon>Vibrionales</taxon>
        <taxon>Vibrionaceae</taxon>
        <taxon>Vibrio</taxon>
    </lineage>
</organism>
<sequence length="310" mass="34626">MIKNIIISFSLGLIVTGCSSKPEPVDLTQASDAYNMAYGTYLTQPYSFGGRTYQSPLKDFSQDEVETIEKEFNKPNGGNASVFFGAISILTGNFTGVIDVVGGTAANIASSKHPSSRSGWIVSVDATQASDGVQAKQVATKIIQTKTIELLESKGNKIEKVTLKERTKKRSGTTAYQINDKAIFGMVTNHYYDNKNAFELNSDKTKYVVTGDTNWWGVQIANFMVFDKNYVKGYKGLDGYEKFIKDLTATLPENYKYYSSTLPRTQFMENTDNSAWNCDCFDKTIYSLNTHIIPSIYSQGERYDFIQSER</sequence>
<proteinExistence type="predicted"/>
<evidence type="ECO:0000313" key="2">
    <source>
        <dbReference type="Proteomes" id="UP000017800"/>
    </source>
</evidence>
<evidence type="ECO:0000313" key="1">
    <source>
        <dbReference type="EMBL" id="GAD89940.1"/>
    </source>
</evidence>
<dbReference type="RefSeq" id="WP_023404294.1">
    <property type="nucleotide sequence ID" value="NZ_BAUJ01000030.1"/>
</dbReference>
<protein>
    <submittedName>
        <fullName evidence="1">Uncharacterized protein</fullName>
    </submittedName>
</protein>
<dbReference type="Proteomes" id="UP000017800">
    <property type="component" value="Unassembled WGS sequence"/>
</dbReference>
<gene>
    <name evidence="1" type="ORF">VHA01S_030_00150</name>
</gene>